<dbReference type="SUPFAM" id="SSF109604">
    <property type="entry name" value="HD-domain/PDEase-like"/>
    <property type="match status" value="1"/>
</dbReference>
<gene>
    <name evidence="5" type="primary">rny</name>
    <name evidence="8" type="ORF">AZI85_09075</name>
</gene>
<keyword evidence="2 5" id="KW-0255">Endonuclease</keyword>
<dbReference type="InterPro" id="IPR017705">
    <property type="entry name" value="Ribonuclease_Y"/>
</dbReference>
<dbReference type="InterPro" id="IPR006674">
    <property type="entry name" value="HD_domain"/>
</dbReference>
<keyword evidence="1 5" id="KW-0540">Nuclease</keyword>
<keyword evidence="3 5" id="KW-0378">Hydrolase</keyword>
<keyword evidence="4 5" id="KW-0694">RNA-binding</keyword>
<evidence type="ECO:0000256" key="2">
    <source>
        <dbReference type="ARBA" id="ARBA00022759"/>
    </source>
</evidence>
<dbReference type="OrthoDB" id="5287820at2"/>
<dbReference type="Gene3D" id="1.10.3210.10">
    <property type="entry name" value="Hypothetical protein af1432"/>
    <property type="match status" value="1"/>
</dbReference>
<dbReference type="InterPro" id="IPR036612">
    <property type="entry name" value="KH_dom_type_1_sf"/>
</dbReference>
<dbReference type="InterPro" id="IPR003607">
    <property type="entry name" value="HD/PDEase_dom"/>
</dbReference>
<dbReference type="HAMAP" id="MF_00335">
    <property type="entry name" value="RNase_Y"/>
    <property type="match status" value="1"/>
</dbReference>
<proteinExistence type="inferred from homology"/>
<dbReference type="RefSeq" id="WP_063244475.1">
    <property type="nucleotide sequence ID" value="NZ_LUKF01000017.1"/>
</dbReference>
<evidence type="ECO:0000259" key="7">
    <source>
        <dbReference type="PROSITE" id="PS51831"/>
    </source>
</evidence>
<dbReference type="CDD" id="cd22431">
    <property type="entry name" value="KH-I_RNaseY"/>
    <property type="match status" value="1"/>
</dbReference>
<dbReference type="CDD" id="cd00077">
    <property type="entry name" value="HDc"/>
    <property type="match status" value="1"/>
</dbReference>
<sequence length="527" mass="59267">MIAMIATALFALIAGGGAGWALHKILNARTLRHAREEASDIVGEAKEVAELKALEEKERVQEIEMEMWTKVEPEMLKVEGRIEELQELANEKKAKADSIVQEEKKKLQERESEVKTQEQALRAQESELNKLKDAQKNLNKDLVLKLTERLGTSAEEFKNQLKAQMEEESRRRAARYIQESEEDLKEHAEQRAKKILSLVIDRFARPYCAERGIGAVNFPDNHIRKLFCDPNGNNIKAVQDACGCDIIVEEGMDMVGVAGFDPVRRELTRRTLERIFKEKKNINPDFIKKIAENQKKELFKNIKHDGDALAKELKLEGLNVEVRQMMGSLRYRYSFTQNQYFHCGEVGWLAGLMAAELGLDIKKARRAGMLHDIGKSMDHVMEGGHAVIGADFIAARGEAPDVVHAVKAHHFDEQPSTDHAFLVIAADAVSGARPGARRSTIESYNQKVSELQDIARSFPGVTDCFVLSGGRECRVLVNGKKVDDSQALDLSKKIASRIEEECNYPGQIKVVVVRETVVTEQTRKELA</sequence>
<dbReference type="Proteomes" id="UP000075391">
    <property type="component" value="Unassembled WGS sequence"/>
</dbReference>
<feature type="coiled-coil region" evidence="6">
    <location>
        <begin position="46"/>
        <end position="141"/>
    </location>
</feature>
<dbReference type="EC" id="3.1.-.-" evidence="5"/>
<dbReference type="EMBL" id="LUKF01000017">
    <property type="protein sequence ID" value="KYG61098.1"/>
    <property type="molecule type" value="Genomic_DNA"/>
</dbReference>
<comment type="function">
    <text evidence="5">Endoribonuclease that initiates mRNA decay.</text>
</comment>
<dbReference type="InterPro" id="IPR006675">
    <property type="entry name" value="HDIG_dom"/>
</dbReference>
<evidence type="ECO:0000256" key="3">
    <source>
        <dbReference type="ARBA" id="ARBA00022801"/>
    </source>
</evidence>
<dbReference type="AlphaFoldDB" id="A0A150WE73"/>
<evidence type="ECO:0000256" key="5">
    <source>
        <dbReference type="HAMAP-Rule" id="MF_00335"/>
    </source>
</evidence>
<dbReference type="NCBIfam" id="TIGR00277">
    <property type="entry name" value="HDIG"/>
    <property type="match status" value="1"/>
</dbReference>
<dbReference type="GO" id="GO:0004521">
    <property type="term" value="F:RNA endonuclease activity"/>
    <property type="evidence" value="ECO:0007669"/>
    <property type="project" value="UniProtKB-UniRule"/>
</dbReference>
<protein>
    <recommendedName>
        <fullName evidence="5">Ribonuclease Y</fullName>
        <shortName evidence="5">RNase Y</shortName>
        <ecNumber evidence="5">3.1.-.-</ecNumber>
    </recommendedName>
</protein>
<keyword evidence="6" id="KW-0175">Coiled coil</keyword>
<dbReference type="PROSITE" id="PS51831">
    <property type="entry name" value="HD"/>
    <property type="match status" value="1"/>
</dbReference>
<dbReference type="SUPFAM" id="SSF54791">
    <property type="entry name" value="Eukaryotic type KH-domain (KH-domain type I)"/>
    <property type="match status" value="1"/>
</dbReference>
<dbReference type="Pfam" id="PF01966">
    <property type="entry name" value="HD"/>
    <property type="match status" value="1"/>
</dbReference>
<evidence type="ECO:0000313" key="8">
    <source>
        <dbReference type="EMBL" id="KYG61098.1"/>
    </source>
</evidence>
<dbReference type="GO" id="GO:0006402">
    <property type="term" value="P:mRNA catabolic process"/>
    <property type="evidence" value="ECO:0007669"/>
    <property type="project" value="UniProtKB-UniRule"/>
</dbReference>
<dbReference type="GO" id="GO:0003723">
    <property type="term" value="F:RNA binding"/>
    <property type="evidence" value="ECO:0007669"/>
    <property type="project" value="UniProtKB-UniRule"/>
</dbReference>
<reference evidence="8 9" key="1">
    <citation type="submission" date="2016-03" db="EMBL/GenBank/DDBJ databases">
        <authorList>
            <person name="Ploux O."/>
        </authorList>
    </citation>
    <scope>NUCLEOTIDE SEQUENCE [LARGE SCALE GENOMIC DNA]</scope>
    <source>
        <strain evidence="8 9">BER2</strain>
    </source>
</reference>
<dbReference type="Pfam" id="PF12072">
    <property type="entry name" value="RNase_Y_N"/>
    <property type="match status" value="1"/>
</dbReference>
<accession>A0A150WE73</accession>
<name>A0A150WE73_BDEBC</name>
<feature type="domain" description="HD" evidence="7">
    <location>
        <begin position="339"/>
        <end position="432"/>
    </location>
</feature>
<dbReference type="GO" id="GO:0016787">
    <property type="term" value="F:hydrolase activity"/>
    <property type="evidence" value="ECO:0007669"/>
    <property type="project" value="UniProtKB-KW"/>
</dbReference>
<dbReference type="InterPro" id="IPR022711">
    <property type="entry name" value="RNase_Y_N"/>
</dbReference>
<evidence type="ECO:0000256" key="1">
    <source>
        <dbReference type="ARBA" id="ARBA00022722"/>
    </source>
</evidence>
<evidence type="ECO:0000313" key="9">
    <source>
        <dbReference type="Proteomes" id="UP000075391"/>
    </source>
</evidence>
<comment type="similarity">
    <text evidence="5">Belongs to the RNase Y family.</text>
</comment>
<dbReference type="GO" id="GO:0005886">
    <property type="term" value="C:plasma membrane"/>
    <property type="evidence" value="ECO:0007669"/>
    <property type="project" value="UniProtKB-UniRule"/>
</dbReference>
<organism evidence="8 9">
    <name type="scientific">Bdellovibrio bacteriovorus</name>
    <dbReference type="NCBI Taxonomy" id="959"/>
    <lineage>
        <taxon>Bacteria</taxon>
        <taxon>Pseudomonadati</taxon>
        <taxon>Bdellovibrionota</taxon>
        <taxon>Bdellovibrionia</taxon>
        <taxon>Bdellovibrionales</taxon>
        <taxon>Pseudobdellovibrionaceae</taxon>
        <taxon>Bdellovibrio</taxon>
    </lineage>
</organism>
<evidence type="ECO:0000256" key="4">
    <source>
        <dbReference type="ARBA" id="ARBA00022884"/>
    </source>
</evidence>
<evidence type="ECO:0000256" key="6">
    <source>
        <dbReference type="SAM" id="Coils"/>
    </source>
</evidence>
<comment type="caution">
    <text evidence="8">The sequence shown here is derived from an EMBL/GenBank/DDBJ whole genome shotgun (WGS) entry which is preliminary data.</text>
</comment>